<proteinExistence type="predicted"/>
<gene>
    <name evidence="3" type="ORF">H8716_08170</name>
</gene>
<keyword evidence="1" id="KW-0175">Coiled coil</keyword>
<dbReference type="RefSeq" id="WP_249308084.1">
    <property type="nucleotide sequence ID" value="NZ_JACRSZ010000007.1"/>
</dbReference>
<comment type="caution">
    <text evidence="3">The sequence shown here is derived from an EMBL/GenBank/DDBJ whole genome shotgun (WGS) entry which is preliminary data.</text>
</comment>
<evidence type="ECO:0000313" key="4">
    <source>
        <dbReference type="Proteomes" id="UP000657421"/>
    </source>
</evidence>
<evidence type="ECO:0000256" key="2">
    <source>
        <dbReference type="SAM" id="MobiDB-lite"/>
    </source>
</evidence>
<dbReference type="EMBL" id="JACRSZ010000007">
    <property type="protein sequence ID" value="MBC8573056.1"/>
    <property type="molecule type" value="Genomic_DNA"/>
</dbReference>
<feature type="coiled-coil region" evidence="1">
    <location>
        <begin position="102"/>
        <end position="129"/>
    </location>
</feature>
<accession>A0ABR7N9I8</accession>
<dbReference type="Proteomes" id="UP000657421">
    <property type="component" value="Unassembled WGS sequence"/>
</dbReference>
<organism evidence="3 4">
    <name type="scientific">Jingyaoa shaoxingensis</name>
    <dbReference type="NCBI Taxonomy" id="2763671"/>
    <lineage>
        <taxon>Bacteria</taxon>
        <taxon>Bacillati</taxon>
        <taxon>Bacillota</taxon>
        <taxon>Clostridia</taxon>
        <taxon>Lachnospirales</taxon>
        <taxon>Lachnospiraceae</taxon>
        <taxon>Jingyaoa</taxon>
    </lineage>
</organism>
<evidence type="ECO:0000313" key="3">
    <source>
        <dbReference type="EMBL" id="MBC8573056.1"/>
    </source>
</evidence>
<feature type="compositionally biased region" description="Pro residues" evidence="2">
    <location>
        <begin position="145"/>
        <end position="164"/>
    </location>
</feature>
<name>A0ABR7N9I8_9FIRM</name>
<keyword evidence="4" id="KW-1185">Reference proteome</keyword>
<reference evidence="3 4" key="1">
    <citation type="submission" date="2020-08" db="EMBL/GenBank/DDBJ databases">
        <title>Genome public.</title>
        <authorList>
            <person name="Liu C."/>
            <person name="Sun Q."/>
        </authorList>
    </citation>
    <scope>NUCLEOTIDE SEQUENCE [LARGE SCALE GENOMIC DNA]</scope>
    <source>
        <strain evidence="3 4">NSJ-46</strain>
    </source>
</reference>
<evidence type="ECO:0000256" key="1">
    <source>
        <dbReference type="SAM" id="Coils"/>
    </source>
</evidence>
<protein>
    <submittedName>
        <fullName evidence="3">Uncharacterized protein</fullName>
    </submittedName>
</protein>
<sequence length="193" mass="22970">MNEKQKGCCGPEGCPCYPNCDRMMTENWSPRAEKAVQTGRLDMDNRELMQLAKQDEEDLARMKELYPARIREILAEVERACDTMEYEGSIMFDEMPEKQRILDMADGIRRKMEGQMEKWEQEQSRLQEEDIYVMNHEYGVSQRRPPQPPPGPSRPPMPPQPPRPSDWFGDLVQVLLQHEMYHRRCRHRSCRRW</sequence>
<feature type="region of interest" description="Disordered" evidence="2">
    <location>
        <begin position="140"/>
        <end position="167"/>
    </location>
</feature>